<keyword evidence="3" id="KW-1185">Reference proteome</keyword>
<reference key="2">
    <citation type="submission" date="2011-10" db="EMBL/GenBank/DDBJ databases">
        <title>The genome and transcriptome sequence of Clonorchis sinensis provide insights into the carcinogenic liver fluke.</title>
        <authorList>
            <person name="Wang X."/>
            <person name="Huang Y."/>
            <person name="Chen W."/>
            <person name="Liu H."/>
            <person name="Guo L."/>
            <person name="Chen Y."/>
            <person name="Luo F."/>
            <person name="Zhou W."/>
            <person name="Sun J."/>
            <person name="Mao Q."/>
            <person name="Liang P."/>
            <person name="Zhou C."/>
            <person name="Tian Y."/>
            <person name="Men J."/>
            <person name="Lv X."/>
            <person name="Huang L."/>
            <person name="Zhou J."/>
            <person name="Hu Y."/>
            <person name="Li R."/>
            <person name="Zhang F."/>
            <person name="Lei H."/>
            <person name="Li X."/>
            <person name="Hu X."/>
            <person name="Liang C."/>
            <person name="Xu J."/>
            <person name="Wu Z."/>
            <person name="Yu X."/>
        </authorList>
    </citation>
    <scope>NUCLEOTIDE SEQUENCE</scope>
    <source>
        <strain>Henan</strain>
    </source>
</reference>
<organism evidence="2 3">
    <name type="scientific">Clonorchis sinensis</name>
    <name type="common">Chinese liver fluke</name>
    <dbReference type="NCBI Taxonomy" id="79923"/>
    <lineage>
        <taxon>Eukaryota</taxon>
        <taxon>Metazoa</taxon>
        <taxon>Spiralia</taxon>
        <taxon>Lophotrochozoa</taxon>
        <taxon>Platyhelminthes</taxon>
        <taxon>Trematoda</taxon>
        <taxon>Digenea</taxon>
        <taxon>Opisthorchiida</taxon>
        <taxon>Opisthorchiata</taxon>
        <taxon>Opisthorchiidae</taxon>
        <taxon>Clonorchis</taxon>
    </lineage>
</organism>
<protein>
    <submittedName>
        <fullName evidence="2">Uncharacterized protein</fullName>
    </submittedName>
</protein>
<name>G7YLG3_CLOSI</name>
<dbReference type="AlphaFoldDB" id="G7YLG3"/>
<gene>
    <name evidence="2" type="ORF">CLF_111169</name>
</gene>
<reference evidence="2" key="1">
    <citation type="journal article" date="2011" name="Genome Biol.">
        <title>The draft genome of the carcinogenic human liver fluke Clonorchis sinensis.</title>
        <authorList>
            <person name="Wang X."/>
            <person name="Chen W."/>
            <person name="Huang Y."/>
            <person name="Sun J."/>
            <person name="Men J."/>
            <person name="Liu H."/>
            <person name="Luo F."/>
            <person name="Guo L."/>
            <person name="Lv X."/>
            <person name="Deng C."/>
            <person name="Zhou C."/>
            <person name="Fan Y."/>
            <person name="Li X."/>
            <person name="Huang L."/>
            <person name="Hu Y."/>
            <person name="Liang C."/>
            <person name="Hu X."/>
            <person name="Xu J."/>
            <person name="Yu X."/>
        </authorList>
    </citation>
    <scope>NUCLEOTIDE SEQUENCE [LARGE SCALE GENOMIC DNA]</scope>
    <source>
        <strain evidence="2">Henan</strain>
    </source>
</reference>
<dbReference type="EMBL" id="DF143594">
    <property type="protein sequence ID" value="GAA53794.1"/>
    <property type="molecule type" value="Genomic_DNA"/>
</dbReference>
<feature type="non-terminal residue" evidence="2">
    <location>
        <position position="1"/>
    </location>
</feature>
<evidence type="ECO:0000313" key="2">
    <source>
        <dbReference type="EMBL" id="GAA53794.1"/>
    </source>
</evidence>
<accession>G7YLG3</accession>
<proteinExistence type="predicted"/>
<dbReference type="Proteomes" id="UP000008909">
    <property type="component" value="Unassembled WGS sequence"/>
</dbReference>
<evidence type="ECO:0000256" key="1">
    <source>
        <dbReference type="SAM" id="MobiDB-lite"/>
    </source>
</evidence>
<feature type="region of interest" description="Disordered" evidence="1">
    <location>
        <begin position="130"/>
        <end position="149"/>
    </location>
</feature>
<sequence length="196" mass="22250">FALCLNEIILASPPQREEALDSSFELMGSAHSCLDRGFELRMSTSYLTTRTIVPETRCILMPGIIRWLQCIHRGSAKMNSQARTSTLNLRIRCYRSRYVYLMNRKLGQQTQGEICVPTVHQLGAGAMDEPGVGKPCSKSATNSPKRTISPEVRNWQSESTIDVNCDQVMPEFMDRFFHHPYGQEQLKSETYLLVNS</sequence>
<evidence type="ECO:0000313" key="3">
    <source>
        <dbReference type="Proteomes" id="UP000008909"/>
    </source>
</evidence>